<feature type="compositionally biased region" description="Low complexity" evidence="1">
    <location>
        <begin position="296"/>
        <end position="305"/>
    </location>
</feature>
<keyword evidence="4" id="KW-1185">Reference proteome</keyword>
<protein>
    <recommendedName>
        <fullName evidence="5">Exo-alpha-sialidase</fullName>
    </recommendedName>
</protein>
<dbReference type="Proteomes" id="UP001596263">
    <property type="component" value="Unassembled WGS sequence"/>
</dbReference>
<dbReference type="SUPFAM" id="SSF50939">
    <property type="entry name" value="Sialidases"/>
    <property type="match status" value="1"/>
</dbReference>
<dbReference type="EMBL" id="JBHSKM010000044">
    <property type="protein sequence ID" value="MFC5219802.1"/>
    <property type="molecule type" value="Genomic_DNA"/>
</dbReference>
<dbReference type="RefSeq" id="WP_380863962.1">
    <property type="nucleotide sequence ID" value="NZ_JBHSKM010000044.1"/>
</dbReference>
<reference evidence="4" key="1">
    <citation type="journal article" date="2019" name="Int. J. Syst. Evol. Microbiol.">
        <title>The Global Catalogue of Microorganisms (GCM) 10K type strain sequencing project: providing services to taxonomists for standard genome sequencing and annotation.</title>
        <authorList>
            <consortium name="The Broad Institute Genomics Platform"/>
            <consortium name="The Broad Institute Genome Sequencing Center for Infectious Disease"/>
            <person name="Wu L."/>
            <person name="Ma J."/>
        </authorList>
    </citation>
    <scope>NUCLEOTIDE SEQUENCE [LARGE SCALE GENOMIC DNA]</scope>
    <source>
        <strain evidence="4">KCTC 42586</strain>
    </source>
</reference>
<proteinExistence type="predicted"/>
<evidence type="ECO:0000313" key="3">
    <source>
        <dbReference type="EMBL" id="MFC5219802.1"/>
    </source>
</evidence>
<feature type="chain" id="PRO_5047068045" description="Exo-alpha-sialidase" evidence="2">
    <location>
        <begin position="26"/>
        <end position="496"/>
    </location>
</feature>
<organism evidence="3 4">
    <name type="scientific">Streptomyces coerulescens</name>
    <dbReference type="NCBI Taxonomy" id="29304"/>
    <lineage>
        <taxon>Bacteria</taxon>
        <taxon>Bacillati</taxon>
        <taxon>Actinomycetota</taxon>
        <taxon>Actinomycetes</taxon>
        <taxon>Kitasatosporales</taxon>
        <taxon>Streptomycetaceae</taxon>
        <taxon>Streptomyces</taxon>
    </lineage>
</organism>
<evidence type="ECO:0008006" key="5">
    <source>
        <dbReference type="Google" id="ProtNLM"/>
    </source>
</evidence>
<evidence type="ECO:0000256" key="1">
    <source>
        <dbReference type="SAM" id="MobiDB-lite"/>
    </source>
</evidence>
<dbReference type="InterPro" id="IPR036278">
    <property type="entry name" value="Sialidase_sf"/>
</dbReference>
<evidence type="ECO:0000256" key="2">
    <source>
        <dbReference type="SAM" id="SignalP"/>
    </source>
</evidence>
<feature type="region of interest" description="Disordered" evidence="1">
    <location>
        <begin position="246"/>
        <end position="272"/>
    </location>
</feature>
<sequence length="496" mass="52760">MASTTPPRHLRRLLCLLGAALVLSACQGGGDDDRSGPDVATTRWRQIPLTELPSAFFGLSARSLVAARDGFLLAGRTQGGGSELYRSEDGINWRESRPSTQQMSVDVLAEHDGDVIAAGRVFRDGEELPAIMRHRGKGRWGKVEALPGGRASDVVLAAARGPHGAVVVGHDGGPFDTTTDRKRGRSLRVWVSTDTHPFGAPHDVVCPQWPDQAPEAGALADDDGFTVWVKCRDAWGTSASFTLETSDGEAWRRKPEPPPPLAVRAGTASPSDGARVGQVVAVQGGYLALGSAESSTRSTGSLWSSPDGRRWTRATGGKDGFRQSVRVDAAAEYDDTLLVFGTDPEPDGHPPVRTRVWLGTPAGRSPKPVPTQGEGLPTITGTWSWAQGTLKISRQGEFTYRYRVLRDCATDAPPCDDVSTSTWGGLVTGTLKESPRGALQGTVRSTNTSERGHTPGAAVTVAREPYNAVGLTIGDSVVGIFCHPGDYDERCQDVHG</sequence>
<keyword evidence="2" id="KW-0732">Signal</keyword>
<comment type="caution">
    <text evidence="3">The sequence shown here is derived from an EMBL/GenBank/DDBJ whole genome shotgun (WGS) entry which is preliminary data.</text>
</comment>
<name>A0ABW0CXH1_STRCD</name>
<evidence type="ECO:0000313" key="4">
    <source>
        <dbReference type="Proteomes" id="UP001596263"/>
    </source>
</evidence>
<gene>
    <name evidence="3" type="ORF">ACFPQ9_38895</name>
</gene>
<feature type="region of interest" description="Disordered" evidence="1">
    <location>
        <begin position="296"/>
        <end position="317"/>
    </location>
</feature>
<feature type="signal peptide" evidence="2">
    <location>
        <begin position="1"/>
        <end position="25"/>
    </location>
</feature>
<accession>A0ABW0CXH1</accession>